<dbReference type="PANTHER" id="PTHR37469">
    <property type="entry name" value="CELLOBIONIC ACID PHOSPHORYLASE-RELATED"/>
    <property type="match status" value="1"/>
</dbReference>
<sequence>MAEAAEPVSSLELAGQELADRHSLSRQRAAPIGLLQDMKSAEKWLEEVRQACRRPDPEAAKAAEWLLDNDYHVSRALRQVAKGVPPGFYRRLPALADEGYSGPRIFHLAHELLLASRLQISLSHAERFVRAYQRRHSLSIAELWAFPTMLRIACIEILAAALAQVLEDRSKVGFPVSRYAAHSHSLESTDRIARSIVTLAELASIPWDEFFEHTSHVEEILRRDPSRTYRMMDFETRDRYRTVIEEIACWADASEIDVAREAIAKASSRGTEDVAHHVGYWLLDQGRRELEWHFAARPDARRKLKRALLATPGPVFAVLMALSGLFCAVLPVLYLAQVGASIEGWIAAILLSQIPASILAITIVHWLITKFTEPRVLPKLESKDGLTPDMPTTIIVPAVIASRDEVGSITARLEMHWLSATDAQLNVALLADLADAQRAELPEDKDIIGALEQKIGQLNARYGKESHRPFHLLMRPRLFNNSQNCWMAWERKRGKIEQFNRMVIEGDRTPFCIVLGDTAALERTRFVITVDADTILPAGSVAKLVGTLAHPLNQAAFDETSRVIRGYTLIQPRVEISPSSVEKSLFARLFTGETAIDIYSRAVSDVYQDLFGRGIFVGKGIYDLSGFHRSVDGRVPENAILSHDLFEGVLGRAGLATDIVLYEDFPETYSQFAKRLHRWIRGDWQLLPWIGRKVPGSGHTKIRTPIGALGRWQILDNLRRSLVAPGLVLLAIAGWLILPGSPWFWTLLVLLAPAGQLFIDLVTGLARGRRLKVAIGFWRRLSDQAGRWLLVIAFMLHEAALSLDAIFRTLWRIYISQSNLLEWTSAAHVTQAHQTGRDRARVWQQMAYAPPLAASIGLATFLLRPEALWPAMILLVPWALAPEIALLIERPKRKRTDNKAKLDTPYLMRLARKTWLYFETFAGPSDNWLPPDNYQGPPHEEIGHRTSPTNIGMLLLSTASAWDLGFIGRAELVARSKNVLESLERLERYRGHFLNWYETHHLRPLEPRYVSTVDSGNLAASFIAFAHSLRDAGTRKTLEEQRWEGLKVVADLIAEHSAGLDKSGAFTKLLGELCERAQRHHEGSSELLCKLRNLCHHDLPRVEEAGTKIMDTAARAMPEQVRDLNVWLDRLHHHLHTMLNDAEQDQAHGDALRALADEFDALAWNMDFSWLYDTERRLFSIGYNVSTAKIDPHHYDLLASEARIASFFAIAKRDVATEHWFHLGRPVTRANEGVALVSWNGSMFEYLMPRLLMPGAPETLLGESDRVAVSIHQNHGKQANTPWGISESAFSARDPEHRFRYQAFGVPGLGLRRGLARDTVIAPYASALALAINPVEAQANLKRLEAIGAAGRYGFWEAVDFTTERVPSDRKFAPVNAFMAHHQGMILCAIANILNGDKLVERFMRDPRIRMTELLLSERVPHELPAEIRRLELVDTAEQDAAQPRIRYSWTPANRNRTEAHVLGNGRLSTRISAAGAGGLRWNGQSITRFVPDATLDAEGMWFYLRDERSERVWSATQQPTGVDADEEHITFHSHKAQFHRQYHEIHTDLEVTVGANEDIELRRLVLTNQSERNRRLRLTTYAEIVLAPPLEDERHPAFSKLFVESEHLPEPGAVLFTRRARRPEDTPPVVLQYIIGPDGIVTDFAFETDRRTFIGRNRSQKGPLGASRPLSNSQGWTLDPVSVFQLSFDLKPGETAQYCLVTIAASSRKVALDVLERHATQSSVRWIFDDAEADMSRAIRRARIDPADLPQVQSLSSLLVYPQDALRAPAAVIRRNRFGQSNLWGLALSGDFPILLLRREIGEEGVLDTIIGAHQLWRRAGLEIDVVILQSLGSAYVEPLRDELRQLLQEIGATEMLGRPGGIHLAFADQIGSDQVRLLESMAWVILSGSAGSLTDQLDAAPPAQLDAPPIIPSHDFEPERERDLRRPDDLLFDNGFGGFTPDGREYLIHLEPGQSTPAPWVNVLANEGFGTLVTEAGGGFTWSQNSGEYRLTPWTNDAVSDRQTEVVYLRDEETAQVWSVTPDPAGRDAVCQIIHGAGYTEWRQSSRGIEQVLNVSIAHKAAIKIARLSLRNPGAGPRLITATYYAEWLLGSLPGIARRHVHTRFDHSAQTILATNPWSAEFTGRAAFLTANLDPHGFTTDRQEFLGRIGDIAQPAALKCWGLSGAEIAGGDTCAAYQVHVDLPPGKSVDVEFLLGEAENEAAAIDLAREWRTPGRTASNEQERKSYWDGLLGSIEITAPDPAMNVMVNRWLLYQSLSSRILARSGFYQASGAIGFRDQLQDALAFLHADPERTRAHILDCAAHQFEEGDVLHWWHPPLGRGVRTRCSDDLLWLPYAAAHYVNTTGDTSILDEEVPFLQAPPLSHEEHDRYALFDAKSEPRPLIDHCERALENVTLGRHGLPLIGAGDWNDGMDRVGDEGRGESVWLAWFASVCAASLAHCERRIGRTQQARHWAGRASIWRRNAEAQGWDGEWYRRAYDDEGTPLGSLENAECQIDSISQSWSVFAGPLTHRSRAAIQAAFRELSDDDAKIMRLLWPPFDKSAHDPGYIMAYPPGVRENGGQYSHAAAWLGLALARTGQGEEAHRIFDALNPVRHSLDHAKATLYRTEPYAVAADICSVGALRGRGGWSWYTGAAAWTWRLAVEGILGLTLRDGKLHIAPSLPDGWDGYEARLSRGGGMIDLRVVRTPHAHGRTTARLQVDGQTTDLSLIEFPPRGEVRKVIATIGEQTADQAEIEKEVLGGQSA</sequence>
<feature type="transmembrane region" description="Helical" evidence="3">
    <location>
        <begin position="788"/>
        <end position="811"/>
    </location>
</feature>
<dbReference type="OrthoDB" id="9769991at2"/>
<evidence type="ECO:0000259" key="6">
    <source>
        <dbReference type="Pfam" id="PF13632"/>
    </source>
</evidence>
<evidence type="ECO:0000259" key="7">
    <source>
        <dbReference type="Pfam" id="PF17167"/>
    </source>
</evidence>
<keyword evidence="3" id="KW-0472">Membrane</keyword>
<dbReference type="Gene3D" id="2.70.98.40">
    <property type="entry name" value="Glycoside hydrolase, family 65, N-terminal domain"/>
    <property type="match status" value="2"/>
</dbReference>
<evidence type="ECO:0000313" key="8">
    <source>
        <dbReference type="EMBL" id="TRD11625.1"/>
    </source>
</evidence>
<dbReference type="EMBL" id="VHJK01000001">
    <property type="protein sequence ID" value="TRD11625.1"/>
    <property type="molecule type" value="Genomic_DNA"/>
</dbReference>
<dbReference type="InterPro" id="IPR019282">
    <property type="entry name" value="Glycoamylase-like_cons_dom"/>
</dbReference>
<dbReference type="CDD" id="cd11753">
    <property type="entry name" value="GH94N_ChvB_NdvB_2_like"/>
    <property type="match status" value="1"/>
</dbReference>
<dbReference type="InterPro" id="IPR011013">
    <property type="entry name" value="Gal_mutarotase_sf_dom"/>
</dbReference>
<protein>
    <submittedName>
        <fullName evidence="8">Cellobiose phosphorylase</fullName>
    </submittedName>
</protein>
<comment type="caution">
    <text evidence="8">The sequence shown here is derived from an EMBL/GenBank/DDBJ whole genome shotgun (WGS) entry which is preliminary data.</text>
</comment>
<dbReference type="Gene3D" id="2.60.420.10">
    <property type="entry name" value="Maltose phosphorylase, domain 3"/>
    <property type="match status" value="1"/>
</dbReference>
<feature type="domain" description="Glycosyl hydrolase 94 supersandwich" evidence="4">
    <location>
        <begin position="1451"/>
        <end position="1720"/>
    </location>
</feature>
<keyword evidence="3" id="KW-0812">Transmembrane</keyword>
<dbReference type="Gene3D" id="1.50.10.10">
    <property type="match status" value="1"/>
</dbReference>
<feature type="domain" description="Glycoamylase-like" evidence="5">
    <location>
        <begin position="1194"/>
        <end position="1405"/>
    </location>
</feature>
<keyword evidence="1" id="KW-0328">Glycosyltransferase</keyword>
<feature type="domain" description="Glycosyl hydrolase 94 supersandwich" evidence="4">
    <location>
        <begin position="1946"/>
        <end position="2215"/>
    </location>
</feature>
<feature type="domain" description="Glycosyl hydrolase 94 catalytic" evidence="7">
    <location>
        <begin position="2229"/>
        <end position="2651"/>
    </location>
</feature>
<dbReference type="Pfam" id="PF13632">
    <property type="entry name" value="Glyco_trans_2_3"/>
    <property type="match status" value="1"/>
</dbReference>
<dbReference type="InterPro" id="IPR033432">
    <property type="entry name" value="GH94_catalytic"/>
</dbReference>
<dbReference type="Gene3D" id="1.50.10.140">
    <property type="match status" value="2"/>
</dbReference>
<evidence type="ECO:0000259" key="4">
    <source>
        <dbReference type="Pfam" id="PF06165"/>
    </source>
</evidence>
<feature type="transmembrane region" description="Helical" evidence="3">
    <location>
        <begin position="721"/>
        <end position="738"/>
    </location>
</feature>
<feature type="domain" description="Glycosyltransferase 2-like" evidence="6">
    <location>
        <begin position="527"/>
        <end position="751"/>
    </location>
</feature>
<feature type="transmembrane region" description="Helical" evidence="3">
    <location>
        <begin position="307"/>
        <end position="333"/>
    </location>
</feature>
<dbReference type="Pfam" id="PF10091">
    <property type="entry name" value="Glycoamylase"/>
    <property type="match status" value="1"/>
</dbReference>
<keyword evidence="3" id="KW-1133">Transmembrane helix</keyword>
<dbReference type="InterPro" id="IPR037820">
    <property type="entry name" value="GH94N_NdvB"/>
</dbReference>
<organism evidence="8 9">
    <name type="scientific">Erythrobacter insulae</name>
    <dbReference type="NCBI Taxonomy" id="2584124"/>
    <lineage>
        <taxon>Bacteria</taxon>
        <taxon>Pseudomonadati</taxon>
        <taxon>Pseudomonadota</taxon>
        <taxon>Alphaproteobacteria</taxon>
        <taxon>Sphingomonadales</taxon>
        <taxon>Erythrobacteraceae</taxon>
        <taxon>Erythrobacter/Porphyrobacter group</taxon>
        <taxon>Erythrobacter</taxon>
    </lineage>
</organism>
<evidence type="ECO:0000313" key="9">
    <source>
        <dbReference type="Proteomes" id="UP000316343"/>
    </source>
</evidence>
<evidence type="ECO:0000256" key="1">
    <source>
        <dbReference type="ARBA" id="ARBA00022676"/>
    </source>
</evidence>
<gene>
    <name evidence="8" type="ORF">FGU71_06940</name>
</gene>
<dbReference type="InterPro" id="IPR001173">
    <property type="entry name" value="Glyco_trans_2-like"/>
</dbReference>
<feature type="transmembrane region" description="Helical" evidence="3">
    <location>
        <begin position="744"/>
        <end position="767"/>
    </location>
</feature>
<dbReference type="GO" id="GO:0005975">
    <property type="term" value="P:carbohydrate metabolic process"/>
    <property type="evidence" value="ECO:0007669"/>
    <property type="project" value="InterPro"/>
</dbReference>
<keyword evidence="2" id="KW-0808">Transferase</keyword>
<dbReference type="InterPro" id="IPR010383">
    <property type="entry name" value="Glyco_hydrolase_94_b-supersand"/>
</dbReference>
<dbReference type="Pfam" id="PF17167">
    <property type="entry name" value="Glyco_hydro_94"/>
    <property type="match status" value="1"/>
</dbReference>
<reference evidence="8 9" key="1">
    <citation type="submission" date="2019-06" db="EMBL/GenBank/DDBJ databases">
        <title>Erythrobacter insulae sp. nov., isolated from a tidal flat.</title>
        <authorList>
            <person name="Yoon J.-H."/>
        </authorList>
    </citation>
    <scope>NUCLEOTIDE SEQUENCE [LARGE SCALE GENOMIC DNA]</scope>
    <source>
        <strain evidence="8 9">JBTF-M21</strain>
    </source>
</reference>
<dbReference type="SMART" id="SM01068">
    <property type="entry name" value="CBM_X"/>
    <property type="match status" value="2"/>
</dbReference>
<evidence type="ECO:0000256" key="3">
    <source>
        <dbReference type="SAM" id="Phobius"/>
    </source>
</evidence>
<feature type="transmembrane region" description="Helical" evidence="3">
    <location>
        <begin position="345"/>
        <end position="368"/>
    </location>
</feature>
<dbReference type="InterPro" id="IPR008928">
    <property type="entry name" value="6-hairpin_glycosidase_sf"/>
</dbReference>
<dbReference type="InterPro" id="IPR037824">
    <property type="entry name" value="GH94N_2_NdvB"/>
</dbReference>
<dbReference type="InterPro" id="IPR052047">
    <property type="entry name" value="GH94_Enzymes"/>
</dbReference>
<dbReference type="GO" id="GO:0016757">
    <property type="term" value="F:glycosyltransferase activity"/>
    <property type="evidence" value="ECO:0007669"/>
    <property type="project" value="UniProtKB-KW"/>
</dbReference>
<dbReference type="Proteomes" id="UP000316343">
    <property type="component" value="Unassembled WGS sequence"/>
</dbReference>
<evidence type="ECO:0000259" key="5">
    <source>
        <dbReference type="Pfam" id="PF10091"/>
    </source>
</evidence>
<dbReference type="RefSeq" id="WP_142787899.1">
    <property type="nucleotide sequence ID" value="NZ_VHJK01000001.1"/>
</dbReference>
<keyword evidence="9" id="KW-1185">Reference proteome</keyword>
<dbReference type="SUPFAM" id="SSF74650">
    <property type="entry name" value="Galactose mutarotase-like"/>
    <property type="match status" value="2"/>
</dbReference>
<proteinExistence type="predicted"/>
<dbReference type="CDD" id="cd11756">
    <property type="entry name" value="GH94N_ChvB_NdvB_1_like"/>
    <property type="match status" value="1"/>
</dbReference>
<dbReference type="InterPro" id="IPR037018">
    <property type="entry name" value="GH65_N"/>
</dbReference>
<dbReference type="Pfam" id="PF06165">
    <property type="entry name" value="GH94_b-supersand"/>
    <property type="match status" value="2"/>
</dbReference>
<dbReference type="InterPro" id="IPR012341">
    <property type="entry name" value="6hp_glycosidase-like_sf"/>
</dbReference>
<name>A0A547PBW0_9SPHN</name>
<accession>A0A547PBW0</accession>
<dbReference type="PANTHER" id="PTHR37469:SF2">
    <property type="entry name" value="CELLOBIONIC ACID PHOSPHORYLASE"/>
    <property type="match status" value="1"/>
</dbReference>
<dbReference type="GO" id="GO:0030246">
    <property type="term" value="F:carbohydrate binding"/>
    <property type="evidence" value="ECO:0007669"/>
    <property type="project" value="InterPro"/>
</dbReference>
<evidence type="ECO:0000256" key="2">
    <source>
        <dbReference type="ARBA" id="ARBA00022679"/>
    </source>
</evidence>
<dbReference type="SUPFAM" id="SSF48208">
    <property type="entry name" value="Six-hairpin glycosidases"/>
    <property type="match status" value="1"/>
</dbReference>